<dbReference type="InterPro" id="IPR012337">
    <property type="entry name" value="RNaseH-like_sf"/>
</dbReference>
<reference evidence="3" key="1">
    <citation type="submission" date="2024-07" db="EMBL/GenBank/DDBJ databases">
        <title>Two chromosome-level genome assemblies of Korean endemic species Abeliophyllum distichum and Forsythia ovata (Oleaceae).</title>
        <authorList>
            <person name="Jang H."/>
        </authorList>
    </citation>
    <scope>NUCLEOTIDE SEQUENCE [LARGE SCALE GENOMIC DNA]</scope>
</reference>
<dbReference type="Proteomes" id="UP001604336">
    <property type="component" value="Unassembled WGS sequence"/>
</dbReference>
<protein>
    <submittedName>
        <fullName evidence="2">RNase H domain-containing protein</fullName>
    </submittedName>
</protein>
<dbReference type="InterPro" id="IPR002156">
    <property type="entry name" value="RNaseH_domain"/>
</dbReference>
<evidence type="ECO:0000259" key="1">
    <source>
        <dbReference type="Pfam" id="PF13456"/>
    </source>
</evidence>
<organism evidence="2 3">
    <name type="scientific">Abeliophyllum distichum</name>
    <dbReference type="NCBI Taxonomy" id="126358"/>
    <lineage>
        <taxon>Eukaryota</taxon>
        <taxon>Viridiplantae</taxon>
        <taxon>Streptophyta</taxon>
        <taxon>Embryophyta</taxon>
        <taxon>Tracheophyta</taxon>
        <taxon>Spermatophyta</taxon>
        <taxon>Magnoliopsida</taxon>
        <taxon>eudicotyledons</taxon>
        <taxon>Gunneridae</taxon>
        <taxon>Pentapetalae</taxon>
        <taxon>asterids</taxon>
        <taxon>lamiids</taxon>
        <taxon>Lamiales</taxon>
        <taxon>Oleaceae</taxon>
        <taxon>Forsythieae</taxon>
        <taxon>Abeliophyllum</taxon>
    </lineage>
</organism>
<evidence type="ECO:0000313" key="3">
    <source>
        <dbReference type="Proteomes" id="UP001604336"/>
    </source>
</evidence>
<dbReference type="PANTHER" id="PTHR47723:SF19">
    <property type="entry name" value="POLYNUCLEOTIDYL TRANSFERASE, RIBONUCLEASE H-LIKE SUPERFAMILY PROTEIN"/>
    <property type="match status" value="1"/>
</dbReference>
<dbReference type="InterPro" id="IPR053151">
    <property type="entry name" value="RNase_H-like"/>
</dbReference>
<dbReference type="CDD" id="cd06222">
    <property type="entry name" value="RNase_H_like"/>
    <property type="match status" value="1"/>
</dbReference>
<evidence type="ECO:0000313" key="2">
    <source>
        <dbReference type="EMBL" id="KAL2470879.1"/>
    </source>
</evidence>
<gene>
    <name evidence="2" type="ORF">Adt_39015</name>
</gene>
<dbReference type="Pfam" id="PF13456">
    <property type="entry name" value="RVT_3"/>
    <property type="match status" value="1"/>
</dbReference>
<name>A0ABD1Q4T9_9LAMI</name>
<proteinExistence type="predicted"/>
<dbReference type="InterPro" id="IPR044730">
    <property type="entry name" value="RNase_H-like_dom_plant"/>
</dbReference>
<dbReference type="Gene3D" id="3.30.420.10">
    <property type="entry name" value="Ribonuclease H-like superfamily/Ribonuclease H"/>
    <property type="match status" value="1"/>
</dbReference>
<keyword evidence="3" id="KW-1185">Reference proteome</keyword>
<comment type="caution">
    <text evidence="2">The sequence shown here is derived from an EMBL/GenBank/DDBJ whole genome shotgun (WGS) entry which is preliminary data.</text>
</comment>
<accession>A0ABD1Q4T9</accession>
<dbReference type="EMBL" id="JBFOLK010000012">
    <property type="protein sequence ID" value="KAL2470879.1"/>
    <property type="molecule type" value="Genomic_DNA"/>
</dbReference>
<dbReference type="AlphaFoldDB" id="A0ABD1Q4T9"/>
<sequence length="215" mass="24492">MGSLLKAGSIHNDKKMVTYPVAITWRKPKDGWSKLNTDGALKGCGLAAEGGVIRNKLGNIKWNYYDFYGTCSILEAELKAVAIGLQLCWQKDARKVWVEVDSSASMLLCTHQKKDLWDVLESIYQNLNKMEVQFSHIWRKGNKLADWFVNKGCTEKCFKRVQEIDFTRCCQRPHSYGQVGYCINQDDGENNTTYNVGSNKFLAYVVFECSGLLMF</sequence>
<feature type="domain" description="RNase H type-1" evidence="1">
    <location>
        <begin position="36"/>
        <end position="151"/>
    </location>
</feature>
<dbReference type="PANTHER" id="PTHR47723">
    <property type="entry name" value="OS05G0353850 PROTEIN"/>
    <property type="match status" value="1"/>
</dbReference>
<dbReference type="SUPFAM" id="SSF53098">
    <property type="entry name" value="Ribonuclease H-like"/>
    <property type="match status" value="1"/>
</dbReference>
<dbReference type="InterPro" id="IPR036397">
    <property type="entry name" value="RNaseH_sf"/>
</dbReference>